<evidence type="ECO:0000256" key="1">
    <source>
        <dbReference type="SAM" id="Phobius"/>
    </source>
</evidence>
<evidence type="ECO:0000313" key="2">
    <source>
        <dbReference type="EMBL" id="AIK68793.1"/>
    </source>
</evidence>
<feature type="transmembrane region" description="Helical" evidence="1">
    <location>
        <begin position="58"/>
        <end position="81"/>
    </location>
</feature>
<gene>
    <name evidence="2" type="ORF">PBI_LIZLEMON_19</name>
</gene>
<reference evidence="2 3" key="1">
    <citation type="submission" date="2014-06" db="EMBL/GenBank/DDBJ databases">
        <authorList>
            <person name="Pfaffle P.K."/>
            <person name="Tobiason D.M."/>
            <person name="Arnold K."/>
            <person name="Ash A."/>
            <person name="Austin Q."/>
            <person name="Brahm K."/>
            <person name="Carberry B."/>
            <person name="Grant J."/>
            <person name="Leckie K."/>
            <person name="Meder A."/>
            <person name="Newsom A."/>
            <person name="Reinecke M."/>
            <person name="Rognrud K."/>
            <person name="Serrano M.G."/>
            <person name="Buck G."/>
            <person name="Lee V."/>
            <person name="Wang Y."/>
            <person name="Carvalho R."/>
            <person name="Voegtly L."/>
            <person name="Shi R."/>
            <person name="Duckworth R."/>
            <person name="Johnson A."/>
            <person name="Loviza R."/>
            <person name="Walstead R."/>
            <person name="Shah Z."/>
            <person name="Kiflezghi M."/>
            <person name="Wade K."/>
            <person name="Anders K.R."/>
            <person name="Braun M.A."/>
            <person name="Delesalle V.A."/>
            <person name="Hughes L.E."/>
            <person name="Ware V.C."/>
            <person name="Bradley K.W."/>
            <person name="Barker L.P."/>
            <person name="Asai D.J."/>
            <person name="Bowman C.A."/>
            <person name="Russell D.A."/>
            <person name="Pope W.H."/>
            <person name="Jacobs-Sera D."/>
            <person name="Hendrix R.W."/>
            <person name="Hatfull G.F."/>
        </authorList>
    </citation>
    <scope>NUCLEOTIDE SEQUENCE [LARGE SCALE GENOMIC DNA]</scope>
</reference>
<keyword evidence="1" id="KW-1133">Transmembrane helix</keyword>
<keyword evidence="1" id="KW-0812">Transmembrane</keyword>
<dbReference type="EMBL" id="KM101117">
    <property type="protein sequence ID" value="AIK68793.1"/>
    <property type="molecule type" value="Genomic_DNA"/>
</dbReference>
<evidence type="ECO:0000313" key="3">
    <source>
        <dbReference type="Proteomes" id="UP000230449"/>
    </source>
</evidence>
<dbReference type="Proteomes" id="UP000230449">
    <property type="component" value="Segment"/>
</dbReference>
<accession>A0A076YMG3</accession>
<proteinExistence type="predicted"/>
<keyword evidence="1" id="KW-0472">Membrane</keyword>
<protein>
    <submittedName>
        <fullName evidence="2">Uncharacterized protein</fullName>
    </submittedName>
</protein>
<feature type="transmembrane region" description="Helical" evidence="1">
    <location>
        <begin position="26"/>
        <end position="43"/>
    </location>
</feature>
<organism evidence="2 3">
    <name type="scientific">Mycobacterium phage LizLemon</name>
    <dbReference type="NCBI Taxonomy" id="1527533"/>
    <lineage>
        <taxon>Viruses</taxon>
        <taxon>Duplodnaviria</taxon>
        <taxon>Heunggongvirae</taxon>
        <taxon>Uroviricota</taxon>
        <taxon>Caudoviricetes</taxon>
        <taxon>Bclasvirinae</taxon>
        <taxon>Rosebushvirus</taxon>
        <taxon>Rosebushvirus rosebush</taxon>
    </lineage>
</organism>
<name>A0A076YMG3_9CAUD</name>
<sequence>MSGDQVRRVVWWARHSRQVQSGSPPLYRILLLASVCAGVVQSFKRTPPNSIAENSPTWYGYALIGVLLFGGITALLGLYMADENKHHATRLNFSLNVELLGLVALQTATIINMAGVIANQIDQGNGWAPPSPSSWYSLGFSLWMWFRIKDVILGIQVLTK</sequence>